<evidence type="ECO:0000313" key="2">
    <source>
        <dbReference type="EMBL" id="PPK75408.1"/>
    </source>
</evidence>
<gene>
    <name evidence="2" type="ORF">B0F87_106256</name>
</gene>
<evidence type="ECO:0000259" key="1">
    <source>
        <dbReference type="Pfam" id="PF07238"/>
    </source>
</evidence>
<dbReference type="Proteomes" id="UP000240010">
    <property type="component" value="Unassembled WGS sequence"/>
</dbReference>
<dbReference type="AlphaFoldDB" id="A0A2S6HD65"/>
<dbReference type="Pfam" id="PF07238">
    <property type="entry name" value="PilZ"/>
    <property type="match status" value="1"/>
</dbReference>
<reference evidence="2 3" key="1">
    <citation type="submission" date="2018-02" db="EMBL/GenBank/DDBJ databases">
        <title>Subsurface microbial communities from deep shales in Ohio and West Virginia, USA.</title>
        <authorList>
            <person name="Wrighton K."/>
        </authorList>
    </citation>
    <scope>NUCLEOTIDE SEQUENCE [LARGE SCALE GENOMIC DNA]</scope>
    <source>
        <strain evidence="2 3">OWC-DMM</strain>
    </source>
</reference>
<accession>A0A2S6HD65</accession>
<evidence type="ECO:0000313" key="3">
    <source>
        <dbReference type="Proteomes" id="UP000240010"/>
    </source>
</evidence>
<sequence>MVEKAARKQVRYERTDINAVLKKTPVFFHREQPVKILNISKQGIAICSNQALKRNNHLKITLCFIKGDSFFLDGQVVHSFNKSGNSEDDEFVELFLGDSALPIALPFKYGIYFEQYYPQFRDYLIESGCKNGFEVQRRGFYQRQTRFK</sequence>
<organism evidence="2 3">
    <name type="scientific">Methylobacter tundripaludum</name>
    <dbReference type="NCBI Taxonomy" id="173365"/>
    <lineage>
        <taxon>Bacteria</taxon>
        <taxon>Pseudomonadati</taxon>
        <taxon>Pseudomonadota</taxon>
        <taxon>Gammaproteobacteria</taxon>
        <taxon>Methylococcales</taxon>
        <taxon>Methylococcaceae</taxon>
        <taxon>Methylobacter</taxon>
    </lineage>
</organism>
<dbReference type="GO" id="GO:0035438">
    <property type="term" value="F:cyclic-di-GMP binding"/>
    <property type="evidence" value="ECO:0007669"/>
    <property type="project" value="InterPro"/>
</dbReference>
<protein>
    <submittedName>
        <fullName evidence="2">PilZ domain-containing protein</fullName>
    </submittedName>
</protein>
<proteinExistence type="predicted"/>
<dbReference type="InterPro" id="IPR009875">
    <property type="entry name" value="PilZ_domain"/>
</dbReference>
<dbReference type="EMBL" id="PTIZ01000006">
    <property type="protein sequence ID" value="PPK75408.1"/>
    <property type="molecule type" value="Genomic_DNA"/>
</dbReference>
<feature type="domain" description="PilZ" evidence="1">
    <location>
        <begin position="11"/>
        <end position="84"/>
    </location>
</feature>
<comment type="caution">
    <text evidence="2">The sequence shown here is derived from an EMBL/GenBank/DDBJ whole genome shotgun (WGS) entry which is preliminary data.</text>
</comment>
<name>A0A2S6HD65_9GAMM</name>